<evidence type="ECO:0000256" key="1">
    <source>
        <dbReference type="SAM" id="MobiDB-lite"/>
    </source>
</evidence>
<dbReference type="Proteomes" id="UP000269097">
    <property type="component" value="Chromosome"/>
</dbReference>
<dbReference type="EMBL" id="CP033433">
    <property type="protein sequence ID" value="AYQ75522.1"/>
    <property type="molecule type" value="Genomic_DNA"/>
</dbReference>
<dbReference type="Gene3D" id="3.90.930.60">
    <property type="match status" value="1"/>
</dbReference>
<feature type="compositionally biased region" description="Basic and acidic residues" evidence="1">
    <location>
        <begin position="260"/>
        <end position="269"/>
    </location>
</feature>
<name>A0A3G3K506_9BACL</name>
<sequence>MRPKVTGDTFFLPDPDGIVYFRNNRGSFRMEGAMIDRWIEQLIPVFDGRHTLASLTEGLPEPHRKQVYEIAESLHSNGYVRDVSQDHPHRLPDGLLAKFAAQIDFLDAFGGSGASRFQAYRESKVLAAGSGPMLVCLVASLLESGLSRFRFWAADLTPAEQRRIEELAAYARLTDPEVRVEPLVRGKDTPWVEAVSGFDGVVYASPDEEGADFKALQAACLKSDVTLLPAIIVEQIGMAGPLITSGSSGDWTSARRRLHRSETDKDPRNHAPSAVAEAMLADVVVFEMFKSLTGVGASDLRNRVYLLNLETLEGTIHQFLPITSHAELAASPAPPPLLARPSGAEAEAIAPQELFAGFSSLTSPVTGIFHAWDEADYRQLPLSVCRVQAVYPGTKGSAEPLPEIVCGGLTHERARREAGLAGIEAYAARRFRESPGFGVGAGASVNEAMVRALLRCLDQRLEAKGKDASIGLKPYTEELRDEELDFYFTALNTVCGKVEIFEDRQIVGFPVFRVSCAGTWYKAAGIRKRDALEGALIRANLSVQTASSLPADATVRPALPAEEARERLDEAIAVLKRQGLSLQAYDLAAEPFMKQNLAGVFGVVLREEGTP</sequence>
<evidence type="ECO:0000313" key="2">
    <source>
        <dbReference type="EMBL" id="AYQ75522.1"/>
    </source>
</evidence>
<gene>
    <name evidence="2" type="ORF">EAV92_06400</name>
</gene>
<dbReference type="KEGG" id="coh:EAV92_06400"/>
<proteinExistence type="predicted"/>
<reference evidence="2 3" key="1">
    <citation type="submission" date="2018-10" db="EMBL/GenBank/DDBJ databases">
        <title>Genome Sequence of Cohnella sp.</title>
        <authorList>
            <person name="Srinivasan S."/>
            <person name="Kim M.K."/>
        </authorList>
    </citation>
    <scope>NUCLEOTIDE SEQUENCE [LARGE SCALE GENOMIC DNA]</scope>
    <source>
        <strain evidence="2 3">18JY8-7</strain>
    </source>
</reference>
<keyword evidence="3" id="KW-1185">Reference proteome</keyword>
<dbReference type="AlphaFoldDB" id="A0A3G3K506"/>
<evidence type="ECO:0000313" key="3">
    <source>
        <dbReference type="Proteomes" id="UP000269097"/>
    </source>
</evidence>
<dbReference type="Gene3D" id="3.40.50.720">
    <property type="entry name" value="NAD(P)-binding Rossmann-like Domain"/>
    <property type="match status" value="1"/>
</dbReference>
<organism evidence="2 3">
    <name type="scientific">Cohnella candidum</name>
    <dbReference type="NCBI Taxonomy" id="2674991"/>
    <lineage>
        <taxon>Bacteria</taxon>
        <taxon>Bacillati</taxon>
        <taxon>Bacillota</taxon>
        <taxon>Bacilli</taxon>
        <taxon>Bacillales</taxon>
        <taxon>Paenibacillaceae</taxon>
        <taxon>Cohnella</taxon>
    </lineage>
</organism>
<feature type="region of interest" description="Disordered" evidence="1">
    <location>
        <begin position="247"/>
        <end position="272"/>
    </location>
</feature>
<accession>A0A3G3K506</accession>
<protein>
    <submittedName>
        <fullName evidence="2">Bacteriocin maturation protein</fullName>
    </submittedName>
</protein>